<keyword evidence="2" id="KW-1185">Reference proteome</keyword>
<sequence length="156" mass="16191">MERASVPVFSCAHPACLRVPPGAGVQFSAPPLAHGDTLLCSCGALRLAGSAAVLAGLALHARRLPCLVMTTAFHAPGLALTLELYLRRLPAAHPEWRLDSPLKRKAQEGVKPGSRTFGCFLGAARALPLVDVVDAAGADGDARSGPPRLTPCAPSW</sequence>
<accession>A0AAD6WLL5</accession>
<organism evidence="1 2">
    <name type="scientific">Mycena alexandri</name>
    <dbReference type="NCBI Taxonomy" id="1745969"/>
    <lineage>
        <taxon>Eukaryota</taxon>
        <taxon>Fungi</taxon>
        <taxon>Dikarya</taxon>
        <taxon>Basidiomycota</taxon>
        <taxon>Agaricomycotina</taxon>
        <taxon>Agaricomycetes</taxon>
        <taxon>Agaricomycetidae</taxon>
        <taxon>Agaricales</taxon>
        <taxon>Marasmiineae</taxon>
        <taxon>Mycenaceae</taxon>
        <taxon>Mycena</taxon>
    </lineage>
</organism>
<dbReference type="Proteomes" id="UP001218188">
    <property type="component" value="Unassembled WGS sequence"/>
</dbReference>
<reference evidence="1" key="1">
    <citation type="submission" date="2023-03" db="EMBL/GenBank/DDBJ databases">
        <title>Massive genome expansion in bonnet fungi (Mycena s.s.) driven by repeated elements and novel gene families across ecological guilds.</title>
        <authorList>
            <consortium name="Lawrence Berkeley National Laboratory"/>
            <person name="Harder C.B."/>
            <person name="Miyauchi S."/>
            <person name="Viragh M."/>
            <person name="Kuo A."/>
            <person name="Thoen E."/>
            <person name="Andreopoulos B."/>
            <person name="Lu D."/>
            <person name="Skrede I."/>
            <person name="Drula E."/>
            <person name="Henrissat B."/>
            <person name="Morin E."/>
            <person name="Kohler A."/>
            <person name="Barry K."/>
            <person name="LaButti K."/>
            <person name="Morin E."/>
            <person name="Salamov A."/>
            <person name="Lipzen A."/>
            <person name="Mereny Z."/>
            <person name="Hegedus B."/>
            <person name="Baldrian P."/>
            <person name="Stursova M."/>
            <person name="Weitz H."/>
            <person name="Taylor A."/>
            <person name="Grigoriev I.V."/>
            <person name="Nagy L.G."/>
            <person name="Martin F."/>
            <person name="Kauserud H."/>
        </authorList>
    </citation>
    <scope>NUCLEOTIDE SEQUENCE</scope>
    <source>
        <strain evidence="1">CBHHK200</strain>
    </source>
</reference>
<proteinExistence type="predicted"/>
<comment type="caution">
    <text evidence="1">The sequence shown here is derived from an EMBL/GenBank/DDBJ whole genome shotgun (WGS) entry which is preliminary data.</text>
</comment>
<gene>
    <name evidence="1" type="ORF">C8F04DRAFT_1277158</name>
</gene>
<dbReference type="EMBL" id="JARJCM010000322">
    <property type="protein sequence ID" value="KAJ7018773.1"/>
    <property type="molecule type" value="Genomic_DNA"/>
</dbReference>
<dbReference type="AlphaFoldDB" id="A0AAD6WLL5"/>
<evidence type="ECO:0000313" key="1">
    <source>
        <dbReference type="EMBL" id="KAJ7018773.1"/>
    </source>
</evidence>
<name>A0AAD6WLL5_9AGAR</name>
<protein>
    <submittedName>
        <fullName evidence="1">Uncharacterized protein</fullName>
    </submittedName>
</protein>
<evidence type="ECO:0000313" key="2">
    <source>
        <dbReference type="Proteomes" id="UP001218188"/>
    </source>
</evidence>